<evidence type="ECO:0000256" key="3">
    <source>
        <dbReference type="ARBA" id="ARBA00022989"/>
    </source>
</evidence>
<proteinExistence type="predicted"/>
<dbReference type="InParanoid" id="A0A1C7N8Q9"/>
<keyword evidence="10" id="KW-1185">Reference proteome</keyword>
<dbReference type="InterPro" id="IPR018820">
    <property type="entry name" value="BRE4-related_DUF2421"/>
</dbReference>
<dbReference type="Pfam" id="PF13515">
    <property type="entry name" value="FUSC_2"/>
    <property type="match status" value="1"/>
</dbReference>
<feature type="transmembrane region" description="Helical" evidence="6">
    <location>
        <begin position="821"/>
        <end position="844"/>
    </location>
</feature>
<comment type="caution">
    <text evidence="9">The sequence shown here is derived from an EMBL/GenBank/DDBJ whole genome shotgun (WGS) entry which is preliminary data.</text>
</comment>
<accession>A0A1C7N8Q9</accession>
<comment type="subcellular location">
    <subcellularLocation>
        <location evidence="1">Membrane</location>
        <topology evidence="1">Multi-pass membrane protein</topology>
    </subcellularLocation>
</comment>
<protein>
    <submittedName>
        <fullName evidence="9">Uncharacterized protein C26F1.08c</fullName>
    </submittedName>
</protein>
<feature type="transmembrane region" description="Helical" evidence="6">
    <location>
        <begin position="745"/>
        <end position="762"/>
    </location>
</feature>
<dbReference type="EMBL" id="LUGH01000612">
    <property type="protein sequence ID" value="OBZ83734.1"/>
    <property type="molecule type" value="Genomic_DNA"/>
</dbReference>
<dbReference type="PANTHER" id="PTHR47804:SF1">
    <property type="entry name" value="DUF2421 DOMAIN-CONTAINING PROTEIN"/>
    <property type="match status" value="1"/>
</dbReference>
<name>A0A1C7N8Q9_9FUNG</name>
<dbReference type="PRINTS" id="PR02047">
    <property type="entry name" value="BREFELDNASP4"/>
</dbReference>
<dbReference type="InterPro" id="IPR049453">
    <property type="entry name" value="Memb_transporter_dom"/>
</dbReference>
<keyword evidence="3 6" id="KW-1133">Transmembrane helix</keyword>
<dbReference type="STRING" id="101091.A0A1C7N8Q9"/>
<feature type="transmembrane region" description="Helical" evidence="6">
    <location>
        <begin position="690"/>
        <end position="709"/>
    </location>
</feature>
<feature type="domain" description="DUF2421" evidence="7">
    <location>
        <begin position="845"/>
        <end position="1077"/>
    </location>
</feature>
<evidence type="ECO:0000256" key="6">
    <source>
        <dbReference type="SAM" id="Phobius"/>
    </source>
</evidence>
<evidence type="ECO:0000256" key="1">
    <source>
        <dbReference type="ARBA" id="ARBA00004141"/>
    </source>
</evidence>
<dbReference type="Proteomes" id="UP000093000">
    <property type="component" value="Unassembled WGS sequence"/>
</dbReference>
<feature type="transmembrane region" description="Helical" evidence="6">
    <location>
        <begin position="271"/>
        <end position="289"/>
    </location>
</feature>
<organism evidence="9 10">
    <name type="scientific">Choanephora cucurbitarum</name>
    <dbReference type="NCBI Taxonomy" id="101091"/>
    <lineage>
        <taxon>Eukaryota</taxon>
        <taxon>Fungi</taxon>
        <taxon>Fungi incertae sedis</taxon>
        <taxon>Mucoromycota</taxon>
        <taxon>Mucoromycotina</taxon>
        <taxon>Mucoromycetes</taxon>
        <taxon>Mucorales</taxon>
        <taxon>Mucorineae</taxon>
        <taxon>Choanephoraceae</taxon>
        <taxon>Choanephoroideae</taxon>
        <taxon>Choanephora</taxon>
    </lineage>
</organism>
<feature type="transmembrane region" description="Helical" evidence="6">
    <location>
        <begin position="768"/>
        <end position="785"/>
    </location>
</feature>
<feature type="region of interest" description="Disordered" evidence="5">
    <location>
        <begin position="25"/>
        <end position="48"/>
    </location>
</feature>
<evidence type="ECO:0000256" key="5">
    <source>
        <dbReference type="SAM" id="MobiDB-lite"/>
    </source>
</evidence>
<dbReference type="InterPro" id="IPR023244">
    <property type="entry name" value="Brefeldin_A-sensitivity_4"/>
</dbReference>
<feature type="transmembrane region" description="Helical" evidence="6">
    <location>
        <begin position="241"/>
        <end position="259"/>
    </location>
</feature>
<dbReference type="Pfam" id="PF10334">
    <property type="entry name" value="BRE4"/>
    <property type="match status" value="1"/>
</dbReference>
<feature type="transmembrane region" description="Helical" evidence="6">
    <location>
        <begin position="212"/>
        <end position="235"/>
    </location>
</feature>
<dbReference type="InterPro" id="IPR052430">
    <property type="entry name" value="IVT-Associated"/>
</dbReference>
<feature type="compositionally biased region" description="Polar residues" evidence="5">
    <location>
        <begin position="28"/>
        <end position="48"/>
    </location>
</feature>
<keyword evidence="2 6" id="KW-0812">Transmembrane</keyword>
<dbReference type="AlphaFoldDB" id="A0A1C7N8Q9"/>
<feature type="transmembrane region" description="Helical" evidence="6">
    <location>
        <begin position="792"/>
        <end position="809"/>
    </location>
</feature>
<gene>
    <name evidence="9" type="ORF">A0J61_08216</name>
</gene>
<feature type="transmembrane region" description="Helical" evidence="6">
    <location>
        <begin position="301"/>
        <end position="324"/>
    </location>
</feature>
<evidence type="ECO:0000313" key="9">
    <source>
        <dbReference type="EMBL" id="OBZ83734.1"/>
    </source>
</evidence>
<evidence type="ECO:0000259" key="7">
    <source>
        <dbReference type="Pfam" id="PF10334"/>
    </source>
</evidence>
<evidence type="ECO:0000256" key="4">
    <source>
        <dbReference type="ARBA" id="ARBA00023136"/>
    </source>
</evidence>
<dbReference type="OrthoDB" id="68611at2759"/>
<sequence length="1094" mass="125046">MSNSSSNTRTPSGLSLLFNLDLRPPNAYTATTQPSNHTPASSYSSTSPDNSIDEWPLFFSTTENLSRTVSSSSYFDNQSTYEVILDDGTRQRRTVSLSTVQPDLHFYHSNMHSHARSIETSPFIENRRLLEDDDKSMMHDTPNSITSFFSLTMQQKMILKCSLAYSIGSLFTFAPYLNSLCGPHVASHLAATVTVFFNPAKTVGGMIEAAGLAWIYTLAALGLSLGSMCTTDLFLEHQMPWIAYTISLGFWLSGSIFTISYIKVKYNKPSVLAASGLACIILIIVIVRQGSGNEAEFNLDIIVETFVIVAIGSLISFAVCVLVWPMTASKKLKTNIDTSLSSIRILLKLLTKTFLLDDDLPEFTANATLENAFKAHRTSFTTLRPVLKEAQLEFYDLEMMRHGQGYVRIVESLERLAQHMNGLKSSCGLQMEFMQTPKPTHYGTMQTSSLDKQLNIKAGPQRKRMEFELKREKQDPVFGQGKEDEAFVQFIHSVRSPMKSLAYTCKQTILHLQAYFMQQPTESRSSFYLLRQNLTSAIDLFEVSQNQALLRFYKKRFSRQVDINRLHTLFMTQKDVPMDDIYLVYFFAFCLLELAKELLILLECVQYIFEDMQEWNQKRSLSRWIHSLFGKNQDAYPFNKRKTTKDTPFIPNNRNTLDTLHTPVPKTRIRRVLVRLWDFLSQFGTYRVKYAVKSTVIAVLISVLAFIPATRPYFTSFKMEWTLITAMAVMSPTVGATNMGAALRVLATIVGCLSATIIYTLFKEHTAILWLITWIVSVFSFWMILNHKHGRFGFFGLLAYNLIVLYKYNHRMDDAIRVVELSWTRCVAVSLGVLIGLIVTTYVWPYEARTQVRKELSDFLLRLSWLYQQLVSIYSEDDSHETYMTSPNTLSLLVEPNQLRGQELQTRELSLQIELFELQSLLAHAANEPRLKGPFPVKAYRDMMTCCQNILDKFLTIRVVILKDAWAVYVRRSLMAPAAKEFMEMSGHVLLYFYLLASALQLKTPLPPYLPPAEKARQQLMQRLQNMPPLIDDANVLTLPDEKRDECYMIYYAYVILMESIIRELDMLGTQMKELFGALVPDEQWARCFGQSPV</sequence>
<evidence type="ECO:0000259" key="8">
    <source>
        <dbReference type="Pfam" id="PF13515"/>
    </source>
</evidence>
<dbReference type="GO" id="GO:0016020">
    <property type="term" value="C:membrane"/>
    <property type="evidence" value="ECO:0007669"/>
    <property type="project" value="UniProtKB-SubCell"/>
</dbReference>
<evidence type="ECO:0000313" key="10">
    <source>
        <dbReference type="Proteomes" id="UP000093000"/>
    </source>
</evidence>
<keyword evidence="4 6" id="KW-0472">Membrane</keyword>
<feature type="domain" description="Integral membrane bound transporter" evidence="8">
    <location>
        <begin position="717"/>
        <end position="839"/>
    </location>
</feature>
<dbReference type="PANTHER" id="PTHR47804">
    <property type="entry name" value="60S RIBOSOMAL PROTEIN L19"/>
    <property type="match status" value="1"/>
</dbReference>
<reference evidence="9 10" key="1">
    <citation type="submission" date="2016-03" db="EMBL/GenBank/DDBJ databases">
        <title>Choanephora cucurbitarum.</title>
        <authorList>
            <person name="Min B."/>
            <person name="Park H."/>
            <person name="Park J.-H."/>
            <person name="Shin H.-D."/>
            <person name="Choi I.-G."/>
        </authorList>
    </citation>
    <scope>NUCLEOTIDE SEQUENCE [LARGE SCALE GENOMIC DNA]</scope>
    <source>
        <strain evidence="9 10">KUS-F28377</strain>
    </source>
</reference>
<evidence type="ECO:0000256" key="2">
    <source>
        <dbReference type="ARBA" id="ARBA00022692"/>
    </source>
</evidence>